<dbReference type="AlphaFoldDB" id="A0A397TGS5"/>
<gene>
    <name evidence="1" type="ORF">C1645_818391</name>
</gene>
<dbReference type="EMBL" id="QKYT01000087">
    <property type="protein sequence ID" value="RIA94201.1"/>
    <property type="molecule type" value="Genomic_DNA"/>
</dbReference>
<comment type="caution">
    <text evidence="1">The sequence shown here is derived from an EMBL/GenBank/DDBJ whole genome shotgun (WGS) entry which is preliminary data.</text>
</comment>
<accession>A0A397TGS5</accession>
<evidence type="ECO:0000313" key="2">
    <source>
        <dbReference type="Proteomes" id="UP000265703"/>
    </source>
</evidence>
<organism evidence="1 2">
    <name type="scientific">Glomus cerebriforme</name>
    <dbReference type="NCBI Taxonomy" id="658196"/>
    <lineage>
        <taxon>Eukaryota</taxon>
        <taxon>Fungi</taxon>
        <taxon>Fungi incertae sedis</taxon>
        <taxon>Mucoromycota</taxon>
        <taxon>Glomeromycotina</taxon>
        <taxon>Glomeromycetes</taxon>
        <taxon>Glomerales</taxon>
        <taxon>Glomeraceae</taxon>
        <taxon>Glomus</taxon>
    </lineage>
</organism>
<sequence>MVIITISNLYKIEEEKGTYPDYVRLLERCWNSDLNERPTAEELEKSFDI</sequence>
<keyword evidence="2" id="KW-1185">Reference proteome</keyword>
<protein>
    <recommendedName>
        <fullName evidence="3">Serine-threonine/tyrosine-protein kinase catalytic domain-containing protein</fullName>
    </recommendedName>
</protein>
<evidence type="ECO:0000313" key="1">
    <source>
        <dbReference type="EMBL" id="RIA94201.1"/>
    </source>
</evidence>
<proteinExistence type="predicted"/>
<dbReference type="Proteomes" id="UP000265703">
    <property type="component" value="Unassembled WGS sequence"/>
</dbReference>
<reference evidence="1 2" key="1">
    <citation type="submission" date="2018-06" db="EMBL/GenBank/DDBJ databases">
        <title>Comparative genomics reveals the genomic features of Rhizophagus irregularis, R. cerebriforme, R. diaphanum and Gigaspora rosea, and their symbiotic lifestyle signature.</title>
        <authorList>
            <person name="Morin E."/>
            <person name="San Clemente H."/>
            <person name="Chen E.C.H."/>
            <person name="De La Providencia I."/>
            <person name="Hainaut M."/>
            <person name="Kuo A."/>
            <person name="Kohler A."/>
            <person name="Murat C."/>
            <person name="Tang N."/>
            <person name="Roy S."/>
            <person name="Loubradou J."/>
            <person name="Henrissat B."/>
            <person name="Grigoriev I.V."/>
            <person name="Corradi N."/>
            <person name="Roux C."/>
            <person name="Martin F.M."/>
        </authorList>
    </citation>
    <scope>NUCLEOTIDE SEQUENCE [LARGE SCALE GENOMIC DNA]</scope>
    <source>
        <strain evidence="1 2">DAOM 227022</strain>
    </source>
</reference>
<evidence type="ECO:0008006" key="3">
    <source>
        <dbReference type="Google" id="ProtNLM"/>
    </source>
</evidence>
<name>A0A397TGS5_9GLOM</name>